<evidence type="ECO:0000256" key="6">
    <source>
        <dbReference type="ARBA" id="ARBA00022692"/>
    </source>
</evidence>
<dbReference type="EMBL" id="JAMFTS010000005">
    <property type="protein sequence ID" value="KAJ4755573.1"/>
    <property type="molecule type" value="Genomic_DNA"/>
</dbReference>
<accession>A0AAV8CNA7</accession>
<proteinExistence type="inferred from homology"/>
<keyword evidence="10 12" id="KW-0472">Membrane</keyword>
<feature type="transmembrane region" description="Helical" evidence="12">
    <location>
        <begin position="138"/>
        <end position="158"/>
    </location>
</feature>
<feature type="transmembrane region" description="Helical" evidence="12">
    <location>
        <begin position="273"/>
        <end position="292"/>
    </location>
</feature>
<feature type="transmembrane region" description="Helical" evidence="12">
    <location>
        <begin position="430"/>
        <end position="448"/>
    </location>
</feature>
<feature type="domain" description="Cation/H+ exchanger transmembrane" evidence="13">
    <location>
        <begin position="54"/>
        <end position="158"/>
    </location>
</feature>
<dbReference type="AlphaFoldDB" id="A0AAV8CNA7"/>
<feature type="transmembrane region" description="Helical" evidence="12">
    <location>
        <begin position="313"/>
        <end position="346"/>
    </location>
</feature>
<evidence type="ECO:0000256" key="10">
    <source>
        <dbReference type="ARBA" id="ARBA00023136"/>
    </source>
</evidence>
<reference evidence="14" key="1">
    <citation type="submission" date="2022-08" db="EMBL/GenBank/DDBJ databases">
        <authorList>
            <person name="Marques A."/>
        </authorList>
    </citation>
    <scope>NUCLEOTIDE SEQUENCE</scope>
    <source>
        <strain evidence="14">RhyPub2mFocal</strain>
        <tissue evidence="14">Leaves</tissue>
    </source>
</reference>
<keyword evidence="8 12" id="KW-1133">Transmembrane helix</keyword>
<protein>
    <submittedName>
        <fullName evidence="14">Cation/H(+) antiporter 15</fullName>
    </submittedName>
</protein>
<dbReference type="GO" id="GO:0006885">
    <property type="term" value="P:regulation of pH"/>
    <property type="evidence" value="ECO:0007669"/>
    <property type="project" value="TreeGrafter"/>
</dbReference>
<keyword evidence="9" id="KW-0406">Ion transport</keyword>
<dbReference type="GO" id="GO:1902600">
    <property type="term" value="P:proton transmembrane transport"/>
    <property type="evidence" value="ECO:0007669"/>
    <property type="project" value="InterPro"/>
</dbReference>
<dbReference type="InterPro" id="IPR050794">
    <property type="entry name" value="CPA2_transporter"/>
</dbReference>
<organism evidence="14 15">
    <name type="scientific">Rhynchospora pubera</name>
    <dbReference type="NCBI Taxonomy" id="906938"/>
    <lineage>
        <taxon>Eukaryota</taxon>
        <taxon>Viridiplantae</taxon>
        <taxon>Streptophyta</taxon>
        <taxon>Embryophyta</taxon>
        <taxon>Tracheophyta</taxon>
        <taxon>Spermatophyta</taxon>
        <taxon>Magnoliopsida</taxon>
        <taxon>Liliopsida</taxon>
        <taxon>Poales</taxon>
        <taxon>Cyperaceae</taxon>
        <taxon>Cyperoideae</taxon>
        <taxon>Rhynchosporeae</taxon>
        <taxon>Rhynchospora</taxon>
    </lineage>
</organism>
<name>A0AAV8CNA7_9POAL</name>
<evidence type="ECO:0000259" key="13">
    <source>
        <dbReference type="Pfam" id="PF00999"/>
    </source>
</evidence>
<dbReference type="PANTHER" id="PTHR32468:SF164">
    <property type="entry name" value="OS05G0485000 PROTEIN"/>
    <property type="match status" value="1"/>
</dbReference>
<comment type="similarity">
    <text evidence="11">Belongs to the monovalent cation:proton antiporter 2 (CPA2) transporter (TC 2.A.37) family. CHX (TC 2.A.37.4) subfamily.</text>
</comment>
<evidence type="ECO:0000256" key="4">
    <source>
        <dbReference type="ARBA" id="ARBA00022448"/>
    </source>
</evidence>
<dbReference type="Pfam" id="PF00999">
    <property type="entry name" value="Na_H_Exchanger"/>
    <property type="match status" value="2"/>
</dbReference>
<feature type="transmembrane region" description="Helical" evidence="12">
    <location>
        <begin position="73"/>
        <end position="89"/>
    </location>
</feature>
<evidence type="ECO:0000256" key="5">
    <source>
        <dbReference type="ARBA" id="ARBA00022538"/>
    </source>
</evidence>
<feature type="transmembrane region" description="Helical" evidence="12">
    <location>
        <begin position="211"/>
        <end position="232"/>
    </location>
</feature>
<evidence type="ECO:0000256" key="8">
    <source>
        <dbReference type="ARBA" id="ARBA00022989"/>
    </source>
</evidence>
<dbReference type="GO" id="GO:0012505">
    <property type="term" value="C:endomembrane system"/>
    <property type="evidence" value="ECO:0007669"/>
    <property type="project" value="TreeGrafter"/>
</dbReference>
<dbReference type="GO" id="GO:0006813">
    <property type="term" value="P:potassium ion transport"/>
    <property type="evidence" value="ECO:0007669"/>
    <property type="project" value="UniProtKB-KW"/>
</dbReference>
<dbReference type="Gene3D" id="1.20.1530.20">
    <property type="match status" value="2"/>
</dbReference>
<evidence type="ECO:0000256" key="7">
    <source>
        <dbReference type="ARBA" id="ARBA00022958"/>
    </source>
</evidence>
<keyword evidence="6 12" id="KW-0812">Transmembrane</keyword>
<evidence type="ECO:0000256" key="12">
    <source>
        <dbReference type="SAM" id="Phobius"/>
    </source>
</evidence>
<feature type="transmembrane region" description="Helical" evidence="12">
    <location>
        <begin position="244"/>
        <end position="267"/>
    </location>
</feature>
<feature type="domain" description="Cation/H+ exchanger transmembrane" evidence="13">
    <location>
        <begin position="213"/>
        <end position="451"/>
    </location>
</feature>
<dbReference type="InterPro" id="IPR006153">
    <property type="entry name" value="Cation/H_exchanger_TM"/>
</dbReference>
<evidence type="ECO:0000256" key="2">
    <source>
        <dbReference type="ARBA" id="ARBA00004119"/>
    </source>
</evidence>
<evidence type="ECO:0000313" key="14">
    <source>
        <dbReference type="EMBL" id="KAJ4755573.1"/>
    </source>
</evidence>
<dbReference type="Proteomes" id="UP001140206">
    <property type="component" value="Chromosome 5"/>
</dbReference>
<feature type="transmembrane region" description="Helical" evidence="12">
    <location>
        <begin position="42"/>
        <end position="61"/>
    </location>
</feature>
<comment type="caution">
    <text evidence="14">The sequence shown here is derived from an EMBL/GenBank/DDBJ whole genome shotgun (WGS) entry which is preliminary data.</text>
</comment>
<dbReference type="GO" id="GO:0016020">
    <property type="term" value="C:membrane"/>
    <property type="evidence" value="ECO:0007669"/>
    <property type="project" value="UniProtKB-SubCell"/>
</dbReference>
<comment type="function">
    <text evidence="1">May function as sodium-coupled metabolite transporter across the chloroplast envelope.</text>
</comment>
<dbReference type="InterPro" id="IPR038770">
    <property type="entry name" value="Na+/solute_symporter_sf"/>
</dbReference>
<keyword evidence="5" id="KW-0633">Potassium transport</keyword>
<comment type="subcellular location">
    <subcellularLocation>
        <location evidence="3">Membrane</location>
        <topology evidence="3">Multi-pass membrane protein</topology>
    </subcellularLocation>
    <subcellularLocation>
        <location evidence="2">Plastid</location>
        <location evidence="2">Chloroplast envelope</location>
    </subcellularLocation>
</comment>
<feature type="transmembrane region" description="Helical" evidence="12">
    <location>
        <begin position="366"/>
        <end position="386"/>
    </location>
</feature>
<feature type="transmembrane region" description="Helical" evidence="12">
    <location>
        <begin position="109"/>
        <end position="126"/>
    </location>
</feature>
<dbReference type="GO" id="GO:0015297">
    <property type="term" value="F:antiporter activity"/>
    <property type="evidence" value="ECO:0007669"/>
    <property type="project" value="InterPro"/>
</dbReference>
<keyword evidence="7" id="KW-0630">Potassium</keyword>
<keyword evidence="15" id="KW-1185">Reference proteome</keyword>
<dbReference type="PANTHER" id="PTHR32468">
    <property type="entry name" value="CATION/H + ANTIPORTER"/>
    <property type="match status" value="1"/>
</dbReference>
<gene>
    <name evidence="14" type="ORF">LUZ62_089978</name>
</gene>
<feature type="transmembrane region" description="Helical" evidence="12">
    <location>
        <begin position="398"/>
        <end position="424"/>
    </location>
</feature>
<evidence type="ECO:0000256" key="1">
    <source>
        <dbReference type="ARBA" id="ARBA00003198"/>
    </source>
</evidence>
<dbReference type="GO" id="GO:0009941">
    <property type="term" value="C:chloroplast envelope"/>
    <property type="evidence" value="ECO:0007669"/>
    <property type="project" value="UniProtKB-SubCell"/>
</dbReference>
<evidence type="ECO:0000313" key="15">
    <source>
        <dbReference type="Proteomes" id="UP001140206"/>
    </source>
</evidence>
<evidence type="ECO:0000256" key="9">
    <source>
        <dbReference type="ARBA" id="ARBA00023065"/>
    </source>
</evidence>
<evidence type="ECO:0000256" key="3">
    <source>
        <dbReference type="ARBA" id="ARBA00004141"/>
    </source>
</evidence>
<evidence type="ECO:0000256" key="11">
    <source>
        <dbReference type="ARBA" id="ARBA00038341"/>
    </source>
</evidence>
<sequence length="456" mass="49950">MGDSSYVAANATRGAFNPIYCANPDAMVMNGLWRKKTNLSEFALTTYLVQSIFFILLSRIFEFILSPLHQPPFVSDVLVGIIFGSGFVVKDQKINEIFVSKLGTPLLKLLGNFGLMYVMFLAGVKLDTTLIRGIKGKFAITTAALFVLPICFTFLASFKLGLGKHLIPQETDIRRGLTAYSSTQPNPMTLNDTEGFIKEIKRIGKQQRACFLMFISLALSLTSFPMVLYKVTKLKIIGTEPGRLALSAAAISELVGWVALAALISWWQLHLVAPLYLTCWAILWIVFCLVAVRPAIRWLQCRTPSIEQLTNRYVGLVMVGVAAGGLVNEIVGMHAAFGTIVLGLAFPAGPLAAVLVDRSEEFLTNFMYRFYFITIGSTLDFGSTGGRIVRTNGSKNEGLALMIVILVAMACKLLCGLIVAVSFWMPAKDGLTLGILLLINGPLNYYVLKVAFAKKV</sequence>
<keyword evidence="4" id="KW-0813">Transport</keyword>